<accession>A0A7Z0D5V6</accession>
<feature type="transmembrane region" description="Helical" evidence="8">
    <location>
        <begin position="504"/>
        <end position="525"/>
    </location>
</feature>
<dbReference type="PANTHER" id="PTHR38686">
    <property type="entry name" value="APOLIPOPROTEIN N-ACYLTRANSFERASE"/>
    <property type="match status" value="1"/>
</dbReference>
<comment type="subcellular location">
    <subcellularLocation>
        <location evidence="1 8">Cell membrane</location>
        <topology evidence="1 8">Multi-pass membrane protein</topology>
    </subcellularLocation>
</comment>
<comment type="pathway">
    <text evidence="8">Protein modification; lipoprotein biosynthesis (N-acyl transfer).</text>
</comment>
<comment type="caution">
    <text evidence="10">The sequence shown here is derived from an EMBL/GenBank/DDBJ whole genome shotgun (WGS) entry which is preliminary data.</text>
</comment>
<evidence type="ECO:0000256" key="1">
    <source>
        <dbReference type="ARBA" id="ARBA00004651"/>
    </source>
</evidence>
<keyword evidence="10" id="KW-0449">Lipoprotein</keyword>
<comment type="caution">
    <text evidence="8">Lacks conserved residue(s) required for the propagation of feature annotation.</text>
</comment>
<dbReference type="SUPFAM" id="SSF56317">
    <property type="entry name" value="Carbon-nitrogen hydrolase"/>
    <property type="match status" value="1"/>
</dbReference>
<evidence type="ECO:0000256" key="2">
    <source>
        <dbReference type="ARBA" id="ARBA00022475"/>
    </source>
</evidence>
<sequence length="542" mass="56344">MTAQQVRAPQPTTPRVLVPRLRGPARMGAAALIGLLAGLGWEPTAAWPLTLFGVAALTLACIGLRPRAGFGVGFGFGLGLMAVTVGWTYVIAVPVAAALVAFEALFFGGLGAALTLVTRLPGWPVWAAAAWSLCEFSYSRVPFDGFGWTRLAYVAVDTPLAGLFAFVGVSGVSFLVALAGQGLAALVAAWPDPAARRRVAAQVIVVATAVLLAGLGGRAWQPEPAAGVGAPVRVGIVQGNVDGVGIGAMGRARSVTNNHLSETVGLMARVNAGELPRPDFVLWPENSTDIDPTTDPQTGQIVQAASELTGVPILVGAVMDGPGADERQTAALWWDPHIGITARYNKRNLVPFGEYIPLRQVLLPLVPMLRLVGAQSVPGTEPGLMQVRLGDGRALAIGDVICFELAWDSTVREATSGAQLFVVQSNNATYLRTGQLDQQFAITRARAMETRREVAIATTNALSGFVDRNGTVLWEATPGEPASTVVEMPVREATTPAMAIGAPLTWLLAALGAGAIGVAIARTVLRGRVASTGIASGRAAGR</sequence>
<comment type="function">
    <text evidence="8">Catalyzes the phospholipid dependent N-acylation of the N-terminal cysteine of apolipoprotein, the last step in lipoprotein maturation.</text>
</comment>
<name>A0A7Z0D5V6_9ACTN</name>
<dbReference type="InterPro" id="IPR004563">
    <property type="entry name" value="Apolipo_AcylTrfase"/>
</dbReference>
<dbReference type="RefSeq" id="WP_179443537.1">
    <property type="nucleotide sequence ID" value="NZ_JACBZS010000001.1"/>
</dbReference>
<dbReference type="NCBIfam" id="TIGR00546">
    <property type="entry name" value="lnt"/>
    <property type="match status" value="1"/>
</dbReference>
<reference evidence="10 11" key="1">
    <citation type="submission" date="2020-07" db="EMBL/GenBank/DDBJ databases">
        <title>Sequencing the genomes of 1000 actinobacteria strains.</title>
        <authorList>
            <person name="Klenk H.-P."/>
        </authorList>
    </citation>
    <scope>NUCLEOTIDE SEQUENCE [LARGE SCALE GENOMIC DNA]</scope>
    <source>
        <strain evidence="10 11">DSM 103164</strain>
    </source>
</reference>
<organism evidence="10 11">
    <name type="scientific">Naumannella cuiyingiana</name>
    <dbReference type="NCBI Taxonomy" id="1347891"/>
    <lineage>
        <taxon>Bacteria</taxon>
        <taxon>Bacillati</taxon>
        <taxon>Actinomycetota</taxon>
        <taxon>Actinomycetes</taxon>
        <taxon>Propionibacteriales</taxon>
        <taxon>Propionibacteriaceae</taxon>
        <taxon>Naumannella</taxon>
    </lineage>
</organism>
<comment type="catalytic activity">
    <reaction evidence="8">
        <text>N-terminal S-1,2-diacyl-sn-glyceryl-L-cysteinyl-[lipoprotein] + a glycerophospholipid = N-acyl-S-1,2-diacyl-sn-glyceryl-L-cysteinyl-[lipoprotein] + a 2-acyl-sn-glycero-3-phospholipid + H(+)</text>
        <dbReference type="Rhea" id="RHEA:48228"/>
        <dbReference type="Rhea" id="RHEA-COMP:14681"/>
        <dbReference type="Rhea" id="RHEA-COMP:14684"/>
        <dbReference type="ChEBI" id="CHEBI:15378"/>
        <dbReference type="ChEBI" id="CHEBI:136912"/>
        <dbReference type="ChEBI" id="CHEBI:140656"/>
        <dbReference type="ChEBI" id="CHEBI:140657"/>
        <dbReference type="ChEBI" id="CHEBI:140660"/>
        <dbReference type="EC" id="2.3.1.269"/>
    </reaction>
</comment>
<dbReference type="CDD" id="cd07571">
    <property type="entry name" value="ALP_N-acyl_transferase"/>
    <property type="match status" value="1"/>
</dbReference>
<keyword evidence="4 8" id="KW-0812">Transmembrane</keyword>
<keyword evidence="7 8" id="KW-0012">Acyltransferase</keyword>
<dbReference type="Proteomes" id="UP000527616">
    <property type="component" value="Unassembled WGS sequence"/>
</dbReference>
<feature type="transmembrane region" description="Helical" evidence="8">
    <location>
        <begin position="199"/>
        <end position="220"/>
    </location>
</feature>
<keyword evidence="11" id="KW-1185">Reference proteome</keyword>
<feature type="transmembrane region" description="Helical" evidence="8">
    <location>
        <begin position="96"/>
        <end position="116"/>
    </location>
</feature>
<dbReference type="Gene3D" id="3.60.110.10">
    <property type="entry name" value="Carbon-nitrogen hydrolase"/>
    <property type="match status" value="1"/>
</dbReference>
<feature type="transmembrane region" description="Helical" evidence="8">
    <location>
        <begin position="71"/>
        <end position="90"/>
    </location>
</feature>
<dbReference type="GO" id="GO:0005886">
    <property type="term" value="C:plasma membrane"/>
    <property type="evidence" value="ECO:0007669"/>
    <property type="project" value="UniProtKB-SubCell"/>
</dbReference>
<protein>
    <recommendedName>
        <fullName evidence="8">Apolipoprotein N-acyltransferase</fullName>
        <shortName evidence="8">ALP N-acyltransferase</shortName>
        <ecNumber evidence="8">2.3.1.269</ecNumber>
    </recommendedName>
</protein>
<dbReference type="Pfam" id="PF20154">
    <property type="entry name" value="LNT_N"/>
    <property type="match status" value="1"/>
</dbReference>
<evidence type="ECO:0000313" key="10">
    <source>
        <dbReference type="EMBL" id="NYI69460.1"/>
    </source>
</evidence>
<dbReference type="EMBL" id="JACBZS010000001">
    <property type="protein sequence ID" value="NYI69460.1"/>
    <property type="molecule type" value="Genomic_DNA"/>
</dbReference>
<keyword evidence="3 8" id="KW-0808">Transferase</keyword>
<feature type="transmembrane region" description="Helical" evidence="8">
    <location>
        <begin position="161"/>
        <end position="187"/>
    </location>
</feature>
<evidence type="ECO:0000256" key="6">
    <source>
        <dbReference type="ARBA" id="ARBA00023136"/>
    </source>
</evidence>
<evidence type="ECO:0000313" key="11">
    <source>
        <dbReference type="Proteomes" id="UP000527616"/>
    </source>
</evidence>
<dbReference type="InterPro" id="IPR045378">
    <property type="entry name" value="LNT_N"/>
</dbReference>
<evidence type="ECO:0000256" key="7">
    <source>
        <dbReference type="ARBA" id="ARBA00023315"/>
    </source>
</evidence>
<dbReference type="GO" id="GO:0016410">
    <property type="term" value="F:N-acyltransferase activity"/>
    <property type="evidence" value="ECO:0007669"/>
    <property type="project" value="UniProtKB-UniRule"/>
</dbReference>
<evidence type="ECO:0000256" key="5">
    <source>
        <dbReference type="ARBA" id="ARBA00022989"/>
    </source>
</evidence>
<keyword evidence="6 8" id="KW-0472">Membrane</keyword>
<proteinExistence type="inferred from homology"/>
<evidence type="ECO:0000256" key="3">
    <source>
        <dbReference type="ARBA" id="ARBA00022679"/>
    </source>
</evidence>
<dbReference type="AlphaFoldDB" id="A0A7Z0D5V6"/>
<dbReference type="HAMAP" id="MF_01148">
    <property type="entry name" value="Lnt"/>
    <property type="match status" value="1"/>
</dbReference>
<dbReference type="InterPro" id="IPR036526">
    <property type="entry name" value="C-N_Hydrolase_sf"/>
</dbReference>
<gene>
    <name evidence="8" type="primary">lnt</name>
    <name evidence="10" type="ORF">GGQ54_000020</name>
</gene>
<keyword evidence="5 8" id="KW-1133">Transmembrane helix</keyword>
<evidence type="ECO:0000256" key="4">
    <source>
        <dbReference type="ARBA" id="ARBA00022692"/>
    </source>
</evidence>
<comment type="similarity">
    <text evidence="8">Belongs to the CN hydrolase family. Apolipoprotein N-acyltransferase subfamily.</text>
</comment>
<dbReference type="GO" id="GO:0042158">
    <property type="term" value="P:lipoprotein biosynthetic process"/>
    <property type="evidence" value="ECO:0007669"/>
    <property type="project" value="UniProtKB-UniRule"/>
</dbReference>
<dbReference type="Pfam" id="PF00795">
    <property type="entry name" value="CN_hydrolase"/>
    <property type="match status" value="1"/>
</dbReference>
<keyword evidence="2 8" id="KW-1003">Cell membrane</keyword>
<dbReference type="PANTHER" id="PTHR38686:SF1">
    <property type="entry name" value="APOLIPOPROTEIN N-ACYLTRANSFERASE"/>
    <property type="match status" value="1"/>
</dbReference>
<dbReference type="UniPathway" id="UPA00666"/>
<evidence type="ECO:0000259" key="9">
    <source>
        <dbReference type="PROSITE" id="PS50263"/>
    </source>
</evidence>
<dbReference type="EC" id="2.3.1.269" evidence="8"/>
<dbReference type="PROSITE" id="PS50263">
    <property type="entry name" value="CN_HYDROLASE"/>
    <property type="match status" value="1"/>
</dbReference>
<feature type="domain" description="CN hydrolase" evidence="9">
    <location>
        <begin position="232"/>
        <end position="490"/>
    </location>
</feature>
<dbReference type="InterPro" id="IPR003010">
    <property type="entry name" value="C-N_Hydrolase"/>
</dbReference>
<evidence type="ECO:0000256" key="8">
    <source>
        <dbReference type="HAMAP-Rule" id="MF_01148"/>
    </source>
</evidence>